<proteinExistence type="predicted"/>
<feature type="signal peptide" evidence="1">
    <location>
        <begin position="1"/>
        <end position="24"/>
    </location>
</feature>
<dbReference type="RefSeq" id="WP_007414416.1">
    <property type="nucleotide sequence ID" value="NZ_ABOX02000009.1"/>
</dbReference>
<gene>
    <name evidence="2" type="ORF">Cflav_PD4202</name>
</gene>
<evidence type="ECO:0000256" key="1">
    <source>
        <dbReference type="SAM" id="SignalP"/>
    </source>
</evidence>
<keyword evidence="3" id="KW-1185">Reference proteome</keyword>
<keyword evidence="1" id="KW-0732">Signal</keyword>
<accession>B9XF26</accession>
<feature type="chain" id="PRO_5002892968" description="Zinc resistance-associated protein" evidence="1">
    <location>
        <begin position="25"/>
        <end position="130"/>
    </location>
</feature>
<reference evidence="2 3" key="1">
    <citation type="journal article" date="2011" name="J. Bacteriol.">
        <title>Genome sequence of 'Pedosphaera parvula' Ellin514, an aerobic Verrucomicrobial isolate from pasture soil.</title>
        <authorList>
            <person name="Kant R."/>
            <person name="van Passel M.W."/>
            <person name="Sangwan P."/>
            <person name="Palva A."/>
            <person name="Lucas S."/>
            <person name="Copeland A."/>
            <person name="Lapidus A."/>
            <person name="Glavina Del Rio T."/>
            <person name="Dalin E."/>
            <person name="Tice H."/>
            <person name="Bruce D."/>
            <person name="Goodwin L."/>
            <person name="Pitluck S."/>
            <person name="Chertkov O."/>
            <person name="Larimer F.W."/>
            <person name="Land M.L."/>
            <person name="Hauser L."/>
            <person name="Brettin T.S."/>
            <person name="Detter J.C."/>
            <person name="Han S."/>
            <person name="de Vos W.M."/>
            <person name="Janssen P.H."/>
            <person name="Smidt H."/>
        </authorList>
    </citation>
    <scope>NUCLEOTIDE SEQUENCE [LARGE SCALE GENOMIC DNA]</scope>
    <source>
        <strain evidence="2 3">Ellin514</strain>
    </source>
</reference>
<dbReference type="EMBL" id="ABOX02000009">
    <property type="protein sequence ID" value="EEF61524.1"/>
    <property type="molecule type" value="Genomic_DNA"/>
</dbReference>
<comment type="caution">
    <text evidence="2">The sequence shown here is derived from an EMBL/GenBank/DDBJ whole genome shotgun (WGS) entry which is preliminary data.</text>
</comment>
<dbReference type="Proteomes" id="UP000003688">
    <property type="component" value="Unassembled WGS sequence"/>
</dbReference>
<evidence type="ECO:0000313" key="2">
    <source>
        <dbReference type="EMBL" id="EEF61524.1"/>
    </source>
</evidence>
<evidence type="ECO:0008006" key="4">
    <source>
        <dbReference type="Google" id="ProtNLM"/>
    </source>
</evidence>
<name>B9XF26_PEDPL</name>
<evidence type="ECO:0000313" key="3">
    <source>
        <dbReference type="Proteomes" id="UP000003688"/>
    </source>
</evidence>
<organism evidence="2 3">
    <name type="scientific">Pedosphaera parvula (strain Ellin514)</name>
    <dbReference type="NCBI Taxonomy" id="320771"/>
    <lineage>
        <taxon>Bacteria</taxon>
        <taxon>Pseudomonadati</taxon>
        <taxon>Verrucomicrobiota</taxon>
        <taxon>Pedosphaerae</taxon>
        <taxon>Pedosphaerales</taxon>
        <taxon>Pedosphaeraceae</taxon>
        <taxon>Pedosphaera</taxon>
    </lineage>
</organism>
<dbReference type="AlphaFoldDB" id="B9XF26"/>
<protein>
    <recommendedName>
        <fullName evidence="4">Zinc resistance-associated protein</fullName>
    </recommendedName>
</protein>
<sequence length="130" mass="14123" precursor="true">MKKLIKRGFLVGALLVGTSIPAIAQLPPPDSTGGTNQWSGTNQWPGHHGGHGRWGAMHEQMAEQIKAEDAELEQLLTQMTNAPAAQKVDAVSAVVSKLVEDRLPMHQRFEAMHEHMHGTNQPTDGTSTNQ</sequence>